<evidence type="ECO:0000313" key="2">
    <source>
        <dbReference type="Proteomes" id="UP000314294"/>
    </source>
</evidence>
<protein>
    <submittedName>
        <fullName evidence="1">Uncharacterized protein</fullName>
    </submittedName>
</protein>
<dbReference type="Proteomes" id="UP000314294">
    <property type="component" value="Unassembled WGS sequence"/>
</dbReference>
<proteinExistence type="predicted"/>
<evidence type="ECO:0000313" key="1">
    <source>
        <dbReference type="EMBL" id="TNN84090.1"/>
    </source>
</evidence>
<accession>A0A4Z2J1E6</accession>
<dbReference type="AlphaFoldDB" id="A0A4Z2J1E6"/>
<gene>
    <name evidence="1" type="ORF">EYF80_005696</name>
</gene>
<keyword evidence="2" id="KW-1185">Reference proteome</keyword>
<reference evidence="1 2" key="1">
    <citation type="submission" date="2019-03" db="EMBL/GenBank/DDBJ databases">
        <title>First draft genome of Liparis tanakae, snailfish: a comprehensive survey of snailfish specific genes.</title>
        <authorList>
            <person name="Kim W."/>
            <person name="Song I."/>
            <person name="Jeong J.-H."/>
            <person name="Kim D."/>
            <person name="Kim S."/>
            <person name="Ryu S."/>
            <person name="Song J.Y."/>
            <person name="Lee S.K."/>
        </authorList>
    </citation>
    <scope>NUCLEOTIDE SEQUENCE [LARGE SCALE GENOMIC DNA]</scope>
    <source>
        <tissue evidence="1">Muscle</tissue>
    </source>
</reference>
<organism evidence="1 2">
    <name type="scientific">Liparis tanakae</name>
    <name type="common">Tanaka's snailfish</name>
    <dbReference type="NCBI Taxonomy" id="230148"/>
    <lineage>
        <taxon>Eukaryota</taxon>
        <taxon>Metazoa</taxon>
        <taxon>Chordata</taxon>
        <taxon>Craniata</taxon>
        <taxon>Vertebrata</taxon>
        <taxon>Euteleostomi</taxon>
        <taxon>Actinopterygii</taxon>
        <taxon>Neopterygii</taxon>
        <taxon>Teleostei</taxon>
        <taxon>Neoteleostei</taxon>
        <taxon>Acanthomorphata</taxon>
        <taxon>Eupercaria</taxon>
        <taxon>Perciformes</taxon>
        <taxon>Cottioidei</taxon>
        <taxon>Cottales</taxon>
        <taxon>Liparidae</taxon>
        <taxon>Liparis</taxon>
    </lineage>
</organism>
<sequence>MHSLKPARYFPKTVGSVLRAAAEKTNFPPIRARDTRPKGGRLVVGVLPLVVWPQELAANGARPGFRAQPGKLPAVFNHRTVYILTVEPLTGTATRSGHRDPLSPDKR</sequence>
<dbReference type="EMBL" id="SRLO01000029">
    <property type="protein sequence ID" value="TNN84090.1"/>
    <property type="molecule type" value="Genomic_DNA"/>
</dbReference>
<comment type="caution">
    <text evidence="1">The sequence shown here is derived from an EMBL/GenBank/DDBJ whole genome shotgun (WGS) entry which is preliminary data.</text>
</comment>
<name>A0A4Z2J1E6_9TELE</name>